<feature type="domain" description="RNA polymerase II assembly factor Rtp1 C-terminal" evidence="2">
    <location>
        <begin position="871"/>
        <end position="903"/>
    </location>
</feature>
<dbReference type="InterPro" id="IPR019414">
    <property type="entry name" value="Rtp1_C2"/>
</dbReference>
<dbReference type="InterPro" id="IPR016024">
    <property type="entry name" value="ARM-type_fold"/>
</dbReference>
<reference evidence="4 5" key="1">
    <citation type="submission" date="2024-01" db="EMBL/GenBank/DDBJ databases">
        <title>Complete genome of Cladobotryum mycophilum ATHUM6906.</title>
        <authorList>
            <person name="Christinaki A.C."/>
            <person name="Myridakis A.I."/>
            <person name="Kouvelis V.N."/>
        </authorList>
    </citation>
    <scope>NUCLEOTIDE SEQUENCE [LARGE SCALE GENOMIC DNA]</scope>
    <source>
        <strain evidence="4 5">ATHUM6906</strain>
    </source>
</reference>
<comment type="caution">
    <text evidence="4">The sequence shown here is derived from an EMBL/GenBank/DDBJ whole genome shotgun (WGS) entry which is preliminary data.</text>
</comment>
<evidence type="ECO:0000313" key="4">
    <source>
        <dbReference type="EMBL" id="KAK5997237.1"/>
    </source>
</evidence>
<evidence type="ECO:0000256" key="1">
    <source>
        <dbReference type="ARBA" id="ARBA00005724"/>
    </source>
</evidence>
<dbReference type="Proteomes" id="UP001338125">
    <property type="component" value="Unassembled WGS sequence"/>
</dbReference>
<evidence type="ECO:0000259" key="2">
    <source>
        <dbReference type="Pfam" id="PF10304"/>
    </source>
</evidence>
<keyword evidence="5" id="KW-1185">Reference proteome</keyword>
<sequence length="951" mass="105180">MLKLLLTDAAKNKFESIREHVSRGEFDQALAFPYVTSSSHDTALGTCFRQGTPGTPVGYFEMPRPDIKCTVFHHGQDTWDIQVNLEALQKLKDDQSLKSRHFTNKFRMEDSSNSDKPQPKFLESIIDAAKNAFNPSVDITSQELGLHTYNELIERTSTWVLLHALNTLIKPNVLPPWLRTPLMQTLTLLPLRPDGVRGTMEFVFAVHPSNNGQPADTGGREKEGVAITHEAVAVATKLLSSVPSSMSAEEWFQGVSGQLFALLDGEAGADIARTAAQVVGFGILGKKQFGAPGAPGWNAFVQPLLATVNPSLKKALKDDLIKKEDDAEVINLSKDQVIVANNELEQSLLRLELLIISNPSPGLCKRVLKPILLQLWSLASWINPPQDTEKGICKPARGLIQTYLRLFGNADGIEPFIHNLLCRGSLDGEDPEWRYHHSASGGIDIVKQRFSGKNSELEVDWSEIEIFLNLLRRWIQTAGKQSGSSILISSPEEHSDSAIHDLIDVTILQKLMEKAPEKLVSHFDQLLELICQVLQADSRSSLGDDIIGIILSLLNLVITAPTFQKSDINASELKVVEESLERIEREYQADASTTARNLAMLLKYRDEVGKPSETSSAPTARQIEDRKTYNLAMNYITGDENEDFINLRVIKIFTQLASKHPRSTMQELLDHYLDGQERSSTDVRLRFGEAILQVVERLGEIFSGEAAENTGETLLSIAGRRGYRPKTMAKQAREERLDGLKRKKAEASGGVHEDIDMNDEEETADQKAKNDILAQILKGWESKRGSEDIRMRTSALSIFGNAIETNIIGMGPTLVSTGVDLSINILTMEPELEKGILRRAAILLILSFVRALDKARETGQKLGFGLTDESRQDIQRTLNYVAATDNDGLVQQHAQDVVESLENWGMASLLPTQAEASVPGFAGLAGLRLSPGGNQIMDGTGKLRPRIEEIE</sequence>
<organism evidence="4 5">
    <name type="scientific">Cladobotryum mycophilum</name>
    <dbReference type="NCBI Taxonomy" id="491253"/>
    <lineage>
        <taxon>Eukaryota</taxon>
        <taxon>Fungi</taxon>
        <taxon>Dikarya</taxon>
        <taxon>Ascomycota</taxon>
        <taxon>Pezizomycotina</taxon>
        <taxon>Sordariomycetes</taxon>
        <taxon>Hypocreomycetidae</taxon>
        <taxon>Hypocreales</taxon>
        <taxon>Hypocreaceae</taxon>
        <taxon>Cladobotryum</taxon>
    </lineage>
</organism>
<gene>
    <name evidence="4" type="ORF">PT974_02591</name>
</gene>
<evidence type="ECO:0008006" key="6">
    <source>
        <dbReference type="Google" id="ProtNLM"/>
    </source>
</evidence>
<dbReference type="InterPro" id="IPR019451">
    <property type="entry name" value="Rtp1_C1"/>
</dbReference>
<evidence type="ECO:0000313" key="5">
    <source>
        <dbReference type="Proteomes" id="UP001338125"/>
    </source>
</evidence>
<proteinExistence type="inferred from homology"/>
<name>A0ABR0SYQ3_9HYPO</name>
<dbReference type="EMBL" id="JAVFKD010000002">
    <property type="protein sequence ID" value="KAK5997237.1"/>
    <property type="molecule type" value="Genomic_DNA"/>
</dbReference>
<comment type="similarity">
    <text evidence="1">Belongs to the Tango6 family.</text>
</comment>
<feature type="domain" description="RNA polymerase II assembly factor Rtp1 C-terminal" evidence="3">
    <location>
        <begin position="621"/>
        <end position="700"/>
    </location>
</feature>
<evidence type="ECO:0000259" key="3">
    <source>
        <dbReference type="Pfam" id="PF10363"/>
    </source>
</evidence>
<accession>A0ABR0SYQ3</accession>
<dbReference type="Pfam" id="PF10363">
    <property type="entry name" value="RTP1_C1"/>
    <property type="match status" value="1"/>
</dbReference>
<dbReference type="InterPro" id="IPR039600">
    <property type="entry name" value="TANGO6/Rtp1"/>
</dbReference>
<dbReference type="Pfam" id="PF10304">
    <property type="entry name" value="RTP1_C2"/>
    <property type="match status" value="1"/>
</dbReference>
<dbReference type="PANTHER" id="PTHR20959">
    <property type="entry name" value="TRANSPORT AND GOLGI ORGANIZATION PROTEIN 6 FAMILY MEMBER"/>
    <property type="match status" value="1"/>
</dbReference>
<dbReference type="SUPFAM" id="SSF48371">
    <property type="entry name" value="ARM repeat"/>
    <property type="match status" value="1"/>
</dbReference>
<dbReference type="PANTHER" id="PTHR20959:SF1">
    <property type="entry name" value="TRANSPORT AND GOLGI ORGANIZATION PROTEIN 6 HOMOLOG"/>
    <property type="match status" value="1"/>
</dbReference>
<protein>
    <recommendedName>
        <fullName evidence="6">Protein required for cell viability</fullName>
    </recommendedName>
</protein>